<evidence type="ECO:0000256" key="1">
    <source>
        <dbReference type="SAM" id="Phobius"/>
    </source>
</evidence>
<dbReference type="Proteomes" id="UP000078550">
    <property type="component" value="Unassembled WGS sequence"/>
</dbReference>
<evidence type="ECO:0000313" key="5">
    <source>
        <dbReference type="Proteomes" id="UP000078555"/>
    </source>
</evidence>
<feature type="transmembrane region" description="Helical" evidence="1">
    <location>
        <begin position="256"/>
        <end position="277"/>
    </location>
</feature>
<name>A0A1A9AQ25_PLAOA</name>
<evidence type="ECO:0000313" key="2">
    <source>
        <dbReference type="EMBL" id="SBT58206.1"/>
    </source>
</evidence>
<dbReference type="Proteomes" id="UP000078555">
    <property type="component" value="Unassembled WGS sequence"/>
</dbReference>
<keyword evidence="5" id="KW-1185">Reference proteome</keyword>
<gene>
    <name evidence="2" type="ORF">POVWA1_086240</name>
    <name evidence="3" type="ORF">POVWA2_087030</name>
</gene>
<dbReference type="AlphaFoldDB" id="A0A1A9AQ25"/>
<sequence>MAVERLKSEYKFLTNWPEYTFEGLRGIISSSYADTKCGKVDGYNKYRIKNNCVKFYSILDKLINNVGLNNSNYDIWADFVGRIYTKEHEFSYDSPVVESLIYNWGKLVEDNLLKKFNAYKYIHGNNTEVLDTMKLYYFSKNLGNIDTIMRNPDDMYHIDCCKFINHSLDIFKKYKDTKCGLKLNDKNNGSTICIETEAFLSNYKDKLLPTLKSMGNVNPQSDTPITAHINCPMELPIYSNGFFSYLKNGSTKLTPVGVGTLSFLIALGVFLVILTIYKFTPLGSNINPQMRRKKRVWGNLEEEYSEEFYPGSQSTNRYSHYIQDDTSYRIKRRL</sequence>
<organism evidence="2 5">
    <name type="scientific">Plasmodium ovale wallikeri</name>
    <dbReference type="NCBI Taxonomy" id="864142"/>
    <lineage>
        <taxon>Eukaryota</taxon>
        <taxon>Sar</taxon>
        <taxon>Alveolata</taxon>
        <taxon>Apicomplexa</taxon>
        <taxon>Aconoidasida</taxon>
        <taxon>Haemosporida</taxon>
        <taxon>Plasmodiidae</taxon>
        <taxon>Plasmodium</taxon>
        <taxon>Plasmodium (Plasmodium)</taxon>
    </lineage>
</organism>
<dbReference type="EMBL" id="FLRD01001784">
    <property type="protein sequence ID" value="SBT58206.1"/>
    <property type="molecule type" value="Genomic_DNA"/>
</dbReference>
<proteinExistence type="predicted"/>
<dbReference type="EMBL" id="FLRE01002495">
    <property type="protein sequence ID" value="SBT58733.1"/>
    <property type="molecule type" value="Genomic_DNA"/>
</dbReference>
<protein>
    <submittedName>
        <fullName evidence="2">PIR Superfamily Protein</fullName>
    </submittedName>
</protein>
<reference evidence="2" key="2">
    <citation type="submission" date="2016-05" db="EMBL/GenBank/DDBJ databases">
        <authorList>
            <person name="Lavstsen T."/>
            <person name="Jespersen J.S."/>
        </authorList>
    </citation>
    <scope>NUCLEOTIDE SEQUENCE [LARGE SCALE GENOMIC DNA]</scope>
</reference>
<accession>A0A1A9AQ25</accession>
<keyword evidence="1" id="KW-1133">Transmembrane helix</keyword>
<evidence type="ECO:0000313" key="3">
    <source>
        <dbReference type="EMBL" id="SBT58733.1"/>
    </source>
</evidence>
<keyword evidence="1" id="KW-0812">Transmembrane</keyword>
<keyword evidence="1" id="KW-0472">Membrane</keyword>
<reference evidence="4 5" key="1">
    <citation type="submission" date="2016-05" db="EMBL/GenBank/DDBJ databases">
        <authorList>
            <person name="Naeem Raeece"/>
        </authorList>
    </citation>
    <scope>NUCLEOTIDE SEQUENCE [LARGE SCALE GENOMIC DNA]</scope>
</reference>
<evidence type="ECO:0000313" key="4">
    <source>
        <dbReference type="Proteomes" id="UP000078550"/>
    </source>
</evidence>